<evidence type="ECO:0000256" key="1">
    <source>
        <dbReference type="SAM" id="MobiDB-lite"/>
    </source>
</evidence>
<dbReference type="RefSeq" id="WP_076959703.1">
    <property type="nucleotide sequence ID" value="NZ_MLCO01000279.1"/>
</dbReference>
<reference evidence="3 4" key="1">
    <citation type="submission" date="2016-10" db="EMBL/GenBank/DDBJ databases">
        <title>Draft Genome sequence of Roseomonas sp. strain M3.</title>
        <authorList>
            <person name="Subhash Y."/>
            <person name="Lee S."/>
        </authorList>
    </citation>
    <scope>NUCLEOTIDE SEQUENCE [LARGE SCALE GENOMIC DNA]</scope>
    <source>
        <strain evidence="3 4">M3</strain>
    </source>
</reference>
<feature type="transmembrane region" description="Helical" evidence="2">
    <location>
        <begin position="116"/>
        <end position="138"/>
    </location>
</feature>
<dbReference type="AlphaFoldDB" id="A0A1V2GW75"/>
<feature type="region of interest" description="Disordered" evidence="1">
    <location>
        <begin position="1"/>
        <end position="42"/>
    </location>
</feature>
<proteinExistence type="predicted"/>
<keyword evidence="2" id="KW-0812">Transmembrane</keyword>
<evidence type="ECO:0000313" key="3">
    <source>
        <dbReference type="EMBL" id="ONG47374.1"/>
    </source>
</evidence>
<accession>A0A1V2GW75</accession>
<keyword evidence="4" id="KW-1185">Reference proteome</keyword>
<comment type="caution">
    <text evidence="3">The sequence shown here is derived from an EMBL/GenBank/DDBJ whole genome shotgun (WGS) entry which is preliminary data.</text>
</comment>
<dbReference type="OrthoDB" id="7282386at2"/>
<dbReference type="EMBL" id="MLCO01000279">
    <property type="protein sequence ID" value="ONG47374.1"/>
    <property type="molecule type" value="Genomic_DNA"/>
</dbReference>
<evidence type="ECO:0000256" key="2">
    <source>
        <dbReference type="SAM" id="Phobius"/>
    </source>
</evidence>
<keyword evidence="2" id="KW-0472">Membrane</keyword>
<evidence type="ECO:0000313" key="4">
    <source>
        <dbReference type="Proteomes" id="UP000188879"/>
    </source>
</evidence>
<name>A0A1V2GW75_9PROT</name>
<gene>
    <name evidence="3" type="ORF">BKE38_23420</name>
</gene>
<organism evidence="3 4">
    <name type="scientific">Teichococcus deserti</name>
    <dbReference type="NCBI Taxonomy" id="1817963"/>
    <lineage>
        <taxon>Bacteria</taxon>
        <taxon>Pseudomonadati</taxon>
        <taxon>Pseudomonadota</taxon>
        <taxon>Alphaproteobacteria</taxon>
        <taxon>Acetobacterales</taxon>
        <taxon>Roseomonadaceae</taxon>
        <taxon>Roseomonas</taxon>
    </lineage>
</organism>
<sequence length="150" mass="15294">MSAPHPLRPDAASDAGSDVSAVSSSPGAKPPQASALPPGWRELALAPGGDRVTALLAFALAQDAGDEAATRLPQRRAEAEKLLGDWSFRHLHNHAESIRQEAARGALAGMKSPPGFLTLVVAGFVATLLAGGLGWVAITAGWLGHLPVAG</sequence>
<protein>
    <submittedName>
        <fullName evidence="3">Uncharacterized protein</fullName>
    </submittedName>
</protein>
<keyword evidence="2" id="KW-1133">Transmembrane helix</keyword>
<dbReference type="Proteomes" id="UP000188879">
    <property type="component" value="Unassembled WGS sequence"/>
</dbReference>
<feature type="compositionally biased region" description="Low complexity" evidence="1">
    <location>
        <begin position="9"/>
        <end position="27"/>
    </location>
</feature>